<keyword evidence="2" id="KW-1185">Reference proteome</keyword>
<dbReference type="Proteomes" id="UP000193920">
    <property type="component" value="Unassembled WGS sequence"/>
</dbReference>
<name>A0A1Y2FJ08_9FUNG</name>
<gene>
    <name evidence="1" type="ORF">LY90DRAFT_499368</name>
</gene>
<reference evidence="1 2" key="1">
    <citation type="submission" date="2016-08" db="EMBL/GenBank/DDBJ databases">
        <title>A Parts List for Fungal Cellulosomes Revealed by Comparative Genomics.</title>
        <authorList>
            <consortium name="DOE Joint Genome Institute"/>
            <person name="Haitjema C.H."/>
            <person name="Gilmore S.P."/>
            <person name="Henske J.K."/>
            <person name="Solomon K.V."/>
            <person name="De Groot R."/>
            <person name="Kuo A."/>
            <person name="Mondo S.J."/>
            <person name="Salamov A.A."/>
            <person name="Labutti K."/>
            <person name="Zhao Z."/>
            <person name="Chiniquy J."/>
            <person name="Barry K."/>
            <person name="Brewer H.M."/>
            <person name="Purvine S.O."/>
            <person name="Wright A.T."/>
            <person name="Boxma B."/>
            <person name="Van Alen T."/>
            <person name="Hackstein J.H."/>
            <person name="Baker S.E."/>
            <person name="Grigoriev I.V."/>
            <person name="O'Malley M.A."/>
        </authorList>
    </citation>
    <scope>NUCLEOTIDE SEQUENCE [LARGE SCALE GENOMIC DNA]</scope>
    <source>
        <strain evidence="1 2">G1</strain>
    </source>
</reference>
<comment type="caution">
    <text evidence="1">The sequence shown here is derived from an EMBL/GenBank/DDBJ whole genome shotgun (WGS) entry which is preliminary data.</text>
</comment>
<accession>A0A1Y2FJ08</accession>
<dbReference type="AlphaFoldDB" id="A0A1Y2FJ08"/>
<proteinExistence type="predicted"/>
<dbReference type="STRING" id="1754190.A0A1Y2FJ08"/>
<protein>
    <submittedName>
        <fullName evidence="1">Uncharacterized protein</fullName>
    </submittedName>
</protein>
<dbReference type="EMBL" id="MCOG01000006">
    <property type="protein sequence ID" value="ORY83941.1"/>
    <property type="molecule type" value="Genomic_DNA"/>
</dbReference>
<evidence type="ECO:0000313" key="1">
    <source>
        <dbReference type="EMBL" id="ORY83941.1"/>
    </source>
</evidence>
<organism evidence="1 2">
    <name type="scientific">Neocallimastix californiae</name>
    <dbReference type="NCBI Taxonomy" id="1754190"/>
    <lineage>
        <taxon>Eukaryota</taxon>
        <taxon>Fungi</taxon>
        <taxon>Fungi incertae sedis</taxon>
        <taxon>Chytridiomycota</taxon>
        <taxon>Chytridiomycota incertae sedis</taxon>
        <taxon>Neocallimastigomycetes</taxon>
        <taxon>Neocallimastigales</taxon>
        <taxon>Neocallimastigaceae</taxon>
        <taxon>Neocallimastix</taxon>
    </lineage>
</organism>
<evidence type="ECO:0000313" key="2">
    <source>
        <dbReference type="Proteomes" id="UP000193920"/>
    </source>
</evidence>
<sequence>MILIKVIRINNKNSIIKILTQNDIKLDNITKWVILNSFGHSNKRKKLIETRGKTAFESWKISESSFTKGKEQLYDEINEKLSNLKYEFNHRYQYFYSFSRNFI</sequence>